<evidence type="ECO:0000256" key="3">
    <source>
        <dbReference type="ARBA" id="ARBA00022683"/>
    </source>
</evidence>
<comment type="caution">
    <text evidence="5">The sequence shown here is derived from an EMBL/GenBank/DDBJ whole genome shotgun (WGS) entry which is preliminary data.</text>
</comment>
<evidence type="ECO:0000259" key="4">
    <source>
        <dbReference type="PROSITE" id="PS51350"/>
    </source>
</evidence>
<dbReference type="GO" id="GO:0016740">
    <property type="term" value="F:transferase activity"/>
    <property type="evidence" value="ECO:0007669"/>
    <property type="project" value="UniProtKB-KW"/>
</dbReference>
<dbReference type="SUPFAM" id="SSF55594">
    <property type="entry name" value="HPr-like"/>
    <property type="match status" value="1"/>
</dbReference>
<dbReference type="GeneID" id="69802238"/>
<dbReference type="GO" id="GO:0005737">
    <property type="term" value="C:cytoplasm"/>
    <property type="evidence" value="ECO:0007669"/>
    <property type="project" value="UniProtKB-SubCell"/>
</dbReference>
<gene>
    <name evidence="5" type="ORF">FC51_GL001251</name>
</gene>
<dbReference type="PROSITE" id="PS51350">
    <property type="entry name" value="PTS_HPR_DOM"/>
    <property type="match status" value="1"/>
</dbReference>
<reference evidence="5 6" key="1">
    <citation type="journal article" date="2015" name="Genome Announc.">
        <title>Expanding the biotechnology potential of lactobacilli through comparative genomics of 213 strains and associated genera.</title>
        <authorList>
            <person name="Sun Z."/>
            <person name="Harris H.M."/>
            <person name="McCann A."/>
            <person name="Guo C."/>
            <person name="Argimon S."/>
            <person name="Zhang W."/>
            <person name="Yang X."/>
            <person name="Jeffery I.B."/>
            <person name="Cooney J.C."/>
            <person name="Kagawa T.F."/>
            <person name="Liu W."/>
            <person name="Song Y."/>
            <person name="Salvetti E."/>
            <person name="Wrobel A."/>
            <person name="Rasinkangas P."/>
            <person name="Parkhill J."/>
            <person name="Rea M.C."/>
            <person name="O'Sullivan O."/>
            <person name="Ritari J."/>
            <person name="Douillard F.P."/>
            <person name="Paul Ross R."/>
            <person name="Yang R."/>
            <person name="Briner A.E."/>
            <person name="Felis G.E."/>
            <person name="de Vos W.M."/>
            <person name="Barrangou R."/>
            <person name="Klaenhammer T.R."/>
            <person name="Caufield P.W."/>
            <person name="Cui Y."/>
            <person name="Zhang H."/>
            <person name="O'Toole P.W."/>
        </authorList>
    </citation>
    <scope>NUCLEOTIDE SEQUENCE [LARGE SCALE GENOMIC DNA]</scope>
    <source>
        <strain evidence="5 6">DSM 5707</strain>
    </source>
</reference>
<keyword evidence="2" id="KW-0963">Cytoplasm</keyword>
<feature type="domain" description="HPr" evidence="4">
    <location>
        <begin position="1"/>
        <end position="89"/>
    </location>
</feature>
<dbReference type="PANTHER" id="PTHR33705:SF2">
    <property type="entry name" value="PHOSPHOCARRIER PROTEIN NPR"/>
    <property type="match status" value="1"/>
</dbReference>
<evidence type="ECO:0000256" key="2">
    <source>
        <dbReference type="ARBA" id="ARBA00022490"/>
    </source>
</evidence>
<sequence length="96" mass="10641">MEMHKFKVLAETGIMSRPATRLVMAAQEFKSDIKLTYNDHTVNLKSIMGVMSLGVPQDSYVEISASGEDEREAMVGIDTYLEKEGIVEQVQESADA</sequence>
<dbReference type="InterPro" id="IPR050399">
    <property type="entry name" value="HPr"/>
</dbReference>
<dbReference type="PATRIC" id="fig|1423784.4.peg.1265"/>
<dbReference type="PRINTS" id="PR00107">
    <property type="entry name" value="PHOSPHOCPHPR"/>
</dbReference>
<dbReference type="NCBIfam" id="NF010352">
    <property type="entry name" value="PRK13780.1"/>
    <property type="match status" value="1"/>
</dbReference>
<evidence type="ECO:0000313" key="6">
    <source>
        <dbReference type="Proteomes" id="UP000051957"/>
    </source>
</evidence>
<dbReference type="Pfam" id="PF00381">
    <property type="entry name" value="PTS-HPr"/>
    <property type="match status" value="1"/>
</dbReference>
<dbReference type="EMBL" id="AZGK01000021">
    <property type="protein sequence ID" value="KRM45004.1"/>
    <property type="molecule type" value="Genomic_DNA"/>
</dbReference>
<dbReference type="CDD" id="cd00367">
    <property type="entry name" value="PTS-HPr_like"/>
    <property type="match status" value="1"/>
</dbReference>
<name>A0A0R1Z1U7_9LACO</name>
<dbReference type="NCBIfam" id="TIGR01003">
    <property type="entry name" value="PTS_HPr_family"/>
    <property type="match status" value="1"/>
</dbReference>
<dbReference type="InterPro" id="IPR000032">
    <property type="entry name" value="HPr-like"/>
</dbReference>
<dbReference type="GO" id="GO:0009401">
    <property type="term" value="P:phosphoenolpyruvate-dependent sugar phosphotransferase system"/>
    <property type="evidence" value="ECO:0007669"/>
    <property type="project" value="UniProtKB-KW"/>
</dbReference>
<dbReference type="AlphaFoldDB" id="A0A0R1Z1U7"/>
<organism evidence="5 6">
    <name type="scientific">Lentilactobacillus parabuchneri DSM 5707 = NBRC 107865</name>
    <dbReference type="NCBI Taxonomy" id="1423784"/>
    <lineage>
        <taxon>Bacteria</taxon>
        <taxon>Bacillati</taxon>
        <taxon>Bacillota</taxon>
        <taxon>Bacilli</taxon>
        <taxon>Lactobacillales</taxon>
        <taxon>Lactobacillaceae</taxon>
        <taxon>Lentilactobacillus</taxon>
    </lineage>
</organism>
<dbReference type="PANTHER" id="PTHR33705">
    <property type="entry name" value="PHOSPHOCARRIER PROTEIN HPR"/>
    <property type="match status" value="1"/>
</dbReference>
<accession>A0A0R1Z1U7</accession>
<evidence type="ECO:0000313" key="5">
    <source>
        <dbReference type="EMBL" id="KRM45004.1"/>
    </source>
</evidence>
<dbReference type="Gene3D" id="3.30.1340.10">
    <property type="entry name" value="HPr-like"/>
    <property type="match status" value="1"/>
</dbReference>
<keyword evidence="3" id="KW-0598">Phosphotransferase system</keyword>
<protein>
    <submittedName>
        <fullName evidence="5">Phosphotransferase system, phosphocarrier protein HPr</fullName>
    </submittedName>
</protein>
<dbReference type="InterPro" id="IPR035895">
    <property type="entry name" value="HPr-like_sf"/>
</dbReference>
<dbReference type="Proteomes" id="UP000051957">
    <property type="component" value="Unassembled WGS sequence"/>
</dbReference>
<dbReference type="RefSeq" id="WP_057910352.1">
    <property type="nucleotide sequence ID" value="NZ_AZGK01000021.1"/>
</dbReference>
<keyword evidence="5" id="KW-0808">Transferase</keyword>
<comment type="subcellular location">
    <subcellularLocation>
        <location evidence="1">Cytoplasm</location>
    </subcellularLocation>
</comment>
<proteinExistence type="predicted"/>
<evidence type="ECO:0000256" key="1">
    <source>
        <dbReference type="ARBA" id="ARBA00004496"/>
    </source>
</evidence>